<name>A0ABW7AQ02_9ACTN</name>
<accession>A0ABW7AQ02</accession>
<comment type="caution">
    <text evidence="1">The sequence shown here is derived from an EMBL/GenBank/DDBJ whole genome shotgun (WGS) entry which is preliminary data.</text>
</comment>
<proteinExistence type="predicted"/>
<gene>
    <name evidence="1" type="ORF">ACFLIM_38780</name>
</gene>
<reference evidence="1 2" key="1">
    <citation type="submission" date="2024-10" db="EMBL/GenBank/DDBJ databases">
        <authorList>
            <person name="Topkara A.R."/>
            <person name="Saygin H."/>
        </authorList>
    </citation>
    <scope>NUCLEOTIDE SEQUENCE [LARGE SCALE GENOMIC DNA]</scope>
    <source>
        <strain evidence="1 2">M3C6</strain>
    </source>
</reference>
<dbReference type="EMBL" id="JBICRM010000034">
    <property type="protein sequence ID" value="MFG1709154.1"/>
    <property type="molecule type" value="Genomic_DNA"/>
</dbReference>
<evidence type="ECO:0000313" key="2">
    <source>
        <dbReference type="Proteomes" id="UP001603978"/>
    </source>
</evidence>
<sequence length="163" mass="17989">MDSDTLFDPPPAADTARATQGWTTVTRKKVTVTVEDEFAAAEPIIRPGQRDFFPRDAIYRWVWTPEGGWDLSLYELSGPNRKADGSVGLMTVTERRHGLHPESWAKLPDWLYLAMVATRPDWEPPAAHLQPVDGAVEAVMAAAAGDESVSVRADDDLESGRGW</sequence>
<dbReference type="Proteomes" id="UP001603978">
    <property type="component" value="Unassembled WGS sequence"/>
</dbReference>
<evidence type="ECO:0000313" key="1">
    <source>
        <dbReference type="EMBL" id="MFG1709154.1"/>
    </source>
</evidence>
<protein>
    <submittedName>
        <fullName evidence="1">Uncharacterized protein</fullName>
    </submittedName>
</protein>
<dbReference type="RefSeq" id="WP_393173653.1">
    <property type="nucleotide sequence ID" value="NZ_JBICRM010000034.1"/>
</dbReference>
<keyword evidence="2" id="KW-1185">Reference proteome</keyword>
<organism evidence="1 2">
    <name type="scientific">Nonomuraea marmarensis</name>
    <dbReference type="NCBI Taxonomy" id="3351344"/>
    <lineage>
        <taxon>Bacteria</taxon>
        <taxon>Bacillati</taxon>
        <taxon>Actinomycetota</taxon>
        <taxon>Actinomycetes</taxon>
        <taxon>Streptosporangiales</taxon>
        <taxon>Streptosporangiaceae</taxon>
        <taxon>Nonomuraea</taxon>
    </lineage>
</organism>